<dbReference type="RefSeq" id="WP_378298856.1">
    <property type="nucleotide sequence ID" value="NZ_JBHTJA010000023.1"/>
</dbReference>
<dbReference type="PANTHER" id="PTHR47691">
    <property type="entry name" value="REGULATOR-RELATED"/>
    <property type="match status" value="1"/>
</dbReference>
<feature type="compositionally biased region" description="Basic and acidic residues" evidence="1">
    <location>
        <begin position="241"/>
        <end position="252"/>
    </location>
</feature>
<organism evidence="2 3">
    <name type="scientific">Actinomadura sediminis</name>
    <dbReference type="NCBI Taxonomy" id="1038904"/>
    <lineage>
        <taxon>Bacteria</taxon>
        <taxon>Bacillati</taxon>
        <taxon>Actinomycetota</taxon>
        <taxon>Actinomycetes</taxon>
        <taxon>Streptosporangiales</taxon>
        <taxon>Thermomonosporaceae</taxon>
        <taxon>Actinomadura</taxon>
    </lineage>
</organism>
<evidence type="ECO:0000313" key="3">
    <source>
        <dbReference type="Proteomes" id="UP001596972"/>
    </source>
</evidence>
<dbReference type="EMBL" id="JBHTJA010000023">
    <property type="protein sequence ID" value="MFD0901644.1"/>
    <property type="molecule type" value="Genomic_DNA"/>
</dbReference>
<dbReference type="SUPFAM" id="SSF48452">
    <property type="entry name" value="TPR-like"/>
    <property type="match status" value="1"/>
</dbReference>
<name>A0ABW3EQ61_9ACTN</name>
<proteinExistence type="predicted"/>
<dbReference type="InterPro" id="IPR011990">
    <property type="entry name" value="TPR-like_helical_dom_sf"/>
</dbReference>
<evidence type="ECO:0000313" key="2">
    <source>
        <dbReference type="EMBL" id="MFD0901644.1"/>
    </source>
</evidence>
<evidence type="ECO:0008006" key="4">
    <source>
        <dbReference type="Google" id="ProtNLM"/>
    </source>
</evidence>
<feature type="compositionally biased region" description="Low complexity" evidence="1">
    <location>
        <begin position="253"/>
        <end position="262"/>
    </location>
</feature>
<feature type="region of interest" description="Disordered" evidence="1">
    <location>
        <begin position="241"/>
        <end position="271"/>
    </location>
</feature>
<dbReference type="Gene3D" id="1.25.40.10">
    <property type="entry name" value="Tetratricopeptide repeat domain"/>
    <property type="match status" value="1"/>
</dbReference>
<reference evidence="3" key="1">
    <citation type="journal article" date="2019" name="Int. J. Syst. Evol. Microbiol.">
        <title>The Global Catalogue of Microorganisms (GCM) 10K type strain sequencing project: providing services to taxonomists for standard genome sequencing and annotation.</title>
        <authorList>
            <consortium name="The Broad Institute Genomics Platform"/>
            <consortium name="The Broad Institute Genome Sequencing Center for Infectious Disease"/>
            <person name="Wu L."/>
            <person name="Ma J."/>
        </authorList>
    </citation>
    <scope>NUCLEOTIDE SEQUENCE [LARGE SCALE GENOMIC DNA]</scope>
    <source>
        <strain evidence="3">JCM 31202</strain>
    </source>
</reference>
<comment type="caution">
    <text evidence="2">The sequence shown here is derived from an EMBL/GenBank/DDBJ whole genome shotgun (WGS) entry which is preliminary data.</text>
</comment>
<gene>
    <name evidence="2" type="ORF">ACFQ11_14685</name>
</gene>
<dbReference type="Proteomes" id="UP001596972">
    <property type="component" value="Unassembled WGS sequence"/>
</dbReference>
<sequence length="271" mass="29177">MRANFEDSYRELDPAAARLLRLLALQPADGIGLPAAAVLAGRPEDETLARLRALADRGLVVDAGGGRYTMPGPVRVRAAEHAEAEDDPGERDAAVRRVLDHYLTSAPDTGLEEHGLALLERERRAEAVETLEEALREAERDGDHRTVLLARHNLGRALTAAGSLDRAIDLLGPLPEEFAALPDPDEYHRGRALLSLGEAYLHAGRPVAAVNFFGQALDAMRALDAPDLEADAYAHLAEAARRRGDETAEHAARAQGGRLAQGSDPLEPPSW</sequence>
<dbReference type="PANTHER" id="PTHR47691:SF3">
    <property type="entry name" value="HTH-TYPE TRANSCRIPTIONAL REGULATOR RV0890C-RELATED"/>
    <property type="match status" value="1"/>
</dbReference>
<protein>
    <recommendedName>
        <fullName evidence="4">Tetratricopeptide repeat protein</fullName>
    </recommendedName>
</protein>
<keyword evidence="3" id="KW-1185">Reference proteome</keyword>
<evidence type="ECO:0000256" key="1">
    <source>
        <dbReference type="SAM" id="MobiDB-lite"/>
    </source>
</evidence>
<accession>A0ABW3EQ61</accession>